<proteinExistence type="predicted"/>
<keyword evidence="3" id="KW-1185">Reference proteome</keyword>
<feature type="non-terminal residue" evidence="2">
    <location>
        <position position="1"/>
    </location>
</feature>
<evidence type="ECO:0000256" key="1">
    <source>
        <dbReference type="SAM" id="MobiDB-lite"/>
    </source>
</evidence>
<feature type="region of interest" description="Disordered" evidence="1">
    <location>
        <begin position="192"/>
        <end position="218"/>
    </location>
</feature>
<comment type="caution">
    <text evidence="2">The sequence shown here is derived from an EMBL/GenBank/DDBJ whole genome shotgun (WGS) entry which is preliminary data.</text>
</comment>
<dbReference type="Proteomes" id="UP000018936">
    <property type="component" value="Unassembled WGS sequence"/>
</dbReference>
<evidence type="ECO:0000313" key="3">
    <source>
        <dbReference type="Proteomes" id="UP000018936"/>
    </source>
</evidence>
<dbReference type="EMBL" id="AZIM01005265">
    <property type="protein sequence ID" value="ETE59746.1"/>
    <property type="molecule type" value="Genomic_DNA"/>
</dbReference>
<evidence type="ECO:0000313" key="2">
    <source>
        <dbReference type="EMBL" id="ETE59746.1"/>
    </source>
</evidence>
<accession>V8NCS5</accession>
<name>V8NCS5_OPHHA</name>
<sequence>MVCVGHGVCWPWCVGHGELAMVSCHRPMPGSQSVWMHPDGFPHWAERLLRAEKALVSGSSFGSRKYLTSVQSSIFTQHLKAARHSCSSPTSFANRETPPPSPPLSSVTGQESRETAPPAEFSYRSGKQGNGRERLAEPRPVWDWLKQSWSCCGAISPLDVSGCTDTCSFPSSRSRRVPLALHSWMGRSYNKVEVPSPPPPPPPPLPPPLRPPFPPPPPPRPFLLASRSWATQHLFLRHRPCPSPVHHTHLRPKWESHTWGKYRSTPDTAKGRSEQYAGGGEKGVQNSPEAASHATDATALKDCFLLAWLPVSGSVQLCKQRPRAALWKLKPRHALACWTAGPPRSPVRSKGDTMKGCGGRSWLRSAANPAPAAVPETLPPPHTYTKSPYLACSSVDNPSPAGTAAPSYHHEKARFATGGTCAGPKVVEHCEAPRRQWVTSLSSPSLAQDFRPLGVSK</sequence>
<feature type="region of interest" description="Disordered" evidence="1">
    <location>
        <begin position="87"/>
        <end position="135"/>
    </location>
</feature>
<protein>
    <submittedName>
        <fullName evidence="2">Uncharacterized protein</fullName>
    </submittedName>
</protein>
<feature type="region of interest" description="Disordered" evidence="1">
    <location>
        <begin position="265"/>
        <end position="293"/>
    </location>
</feature>
<organism evidence="2 3">
    <name type="scientific">Ophiophagus hannah</name>
    <name type="common">King cobra</name>
    <name type="synonym">Naja hannah</name>
    <dbReference type="NCBI Taxonomy" id="8665"/>
    <lineage>
        <taxon>Eukaryota</taxon>
        <taxon>Metazoa</taxon>
        <taxon>Chordata</taxon>
        <taxon>Craniata</taxon>
        <taxon>Vertebrata</taxon>
        <taxon>Euteleostomi</taxon>
        <taxon>Lepidosauria</taxon>
        <taxon>Squamata</taxon>
        <taxon>Bifurcata</taxon>
        <taxon>Unidentata</taxon>
        <taxon>Episquamata</taxon>
        <taxon>Toxicofera</taxon>
        <taxon>Serpentes</taxon>
        <taxon>Colubroidea</taxon>
        <taxon>Elapidae</taxon>
        <taxon>Elapinae</taxon>
        <taxon>Ophiophagus</taxon>
    </lineage>
</organism>
<gene>
    <name evidence="2" type="ORF">L345_14522</name>
</gene>
<reference evidence="2 3" key="1">
    <citation type="journal article" date="2013" name="Proc. Natl. Acad. Sci. U.S.A.">
        <title>The king cobra genome reveals dynamic gene evolution and adaptation in the snake venom system.</title>
        <authorList>
            <person name="Vonk F.J."/>
            <person name="Casewell N.R."/>
            <person name="Henkel C.V."/>
            <person name="Heimberg A.M."/>
            <person name="Jansen H.J."/>
            <person name="McCleary R.J."/>
            <person name="Kerkkamp H.M."/>
            <person name="Vos R.A."/>
            <person name="Guerreiro I."/>
            <person name="Calvete J.J."/>
            <person name="Wuster W."/>
            <person name="Woods A.E."/>
            <person name="Logan J.M."/>
            <person name="Harrison R.A."/>
            <person name="Castoe T.A."/>
            <person name="de Koning A.P."/>
            <person name="Pollock D.D."/>
            <person name="Yandell M."/>
            <person name="Calderon D."/>
            <person name="Renjifo C."/>
            <person name="Currier R.B."/>
            <person name="Salgado D."/>
            <person name="Pla D."/>
            <person name="Sanz L."/>
            <person name="Hyder A.S."/>
            <person name="Ribeiro J.M."/>
            <person name="Arntzen J.W."/>
            <person name="van den Thillart G.E."/>
            <person name="Boetzer M."/>
            <person name="Pirovano W."/>
            <person name="Dirks R.P."/>
            <person name="Spaink H.P."/>
            <person name="Duboule D."/>
            <person name="McGlinn E."/>
            <person name="Kini R.M."/>
            <person name="Richardson M.K."/>
        </authorList>
    </citation>
    <scope>NUCLEOTIDE SEQUENCE</scope>
    <source>
        <tissue evidence="2">Blood</tissue>
    </source>
</reference>
<dbReference type="AlphaFoldDB" id="V8NCS5"/>
<feature type="compositionally biased region" description="Pro residues" evidence="1">
    <location>
        <begin position="195"/>
        <end position="218"/>
    </location>
</feature>